<dbReference type="HOGENOM" id="CLU_2492363_0_0_9"/>
<reference evidence="2 3" key="2">
    <citation type="submission" date="2007-08" db="EMBL/GenBank/DDBJ databases">
        <authorList>
            <person name="Fulton L."/>
            <person name="Clifton S."/>
            <person name="Fulton B."/>
            <person name="Xu J."/>
            <person name="Minx P."/>
            <person name="Pepin K.H."/>
            <person name="Johnson M."/>
            <person name="Thiruvilangam P."/>
            <person name="Bhonagiri V."/>
            <person name="Nash W.E."/>
            <person name="Wang C."/>
            <person name="Mardis E.R."/>
            <person name="Wilson R.K."/>
        </authorList>
    </citation>
    <scope>NUCLEOTIDE SEQUENCE [LARGE SCALE GENOMIC DNA]</scope>
    <source>
        <strain evidence="2 3">DSM 753</strain>
    </source>
</reference>
<protein>
    <submittedName>
        <fullName evidence="2">Uncharacterized protein</fullName>
    </submittedName>
</protein>
<comment type="caution">
    <text evidence="2">The sequence shown here is derived from an EMBL/GenBank/DDBJ whole genome shotgun (WGS) entry which is preliminary data.</text>
</comment>
<name>A7VUF9_9FIRM</name>
<dbReference type="Proteomes" id="UP000003490">
    <property type="component" value="Unassembled WGS sequence"/>
</dbReference>
<keyword evidence="1" id="KW-1133">Transmembrane helix</keyword>
<proteinExistence type="predicted"/>
<evidence type="ECO:0000313" key="3">
    <source>
        <dbReference type="Proteomes" id="UP000003490"/>
    </source>
</evidence>
<gene>
    <name evidence="2" type="ORF">CLOLEP_02205</name>
</gene>
<reference evidence="2 3" key="1">
    <citation type="submission" date="2007-08" db="EMBL/GenBank/DDBJ databases">
        <title>Draft genome sequence of Clostridium leptum (DSM 753).</title>
        <authorList>
            <person name="Sudarsanam P."/>
            <person name="Ley R."/>
            <person name="Guruge J."/>
            <person name="Turnbaugh P.J."/>
            <person name="Mahowald M."/>
            <person name="Liep D."/>
            <person name="Gordon J."/>
        </authorList>
    </citation>
    <scope>NUCLEOTIDE SEQUENCE [LARGE SCALE GENOMIC DNA]</scope>
    <source>
        <strain evidence="2 3">DSM 753</strain>
    </source>
</reference>
<sequence length="86" mass="9389">MSFFCFALAVLFIACACLRSVKTDVFLLLPTMIVLAVILVILTNTFCRKSNPKLEFGGGVVNPEPGDTYRSSKFIITGRSALLCKP</sequence>
<evidence type="ECO:0000313" key="2">
    <source>
        <dbReference type="EMBL" id="EDO60609.1"/>
    </source>
</evidence>
<dbReference type="EMBL" id="ABCB02000019">
    <property type="protein sequence ID" value="EDO60609.1"/>
    <property type="molecule type" value="Genomic_DNA"/>
</dbReference>
<keyword evidence="1" id="KW-0812">Transmembrane</keyword>
<evidence type="ECO:0000256" key="1">
    <source>
        <dbReference type="SAM" id="Phobius"/>
    </source>
</evidence>
<dbReference type="AlphaFoldDB" id="A7VUF9"/>
<accession>A7VUF9</accession>
<organism evidence="2 3">
    <name type="scientific">[Clostridium] leptum DSM 753</name>
    <dbReference type="NCBI Taxonomy" id="428125"/>
    <lineage>
        <taxon>Bacteria</taxon>
        <taxon>Bacillati</taxon>
        <taxon>Bacillota</taxon>
        <taxon>Clostridia</taxon>
        <taxon>Eubacteriales</taxon>
        <taxon>Oscillospiraceae</taxon>
        <taxon>Oscillospiraceae incertae sedis</taxon>
    </lineage>
</organism>
<keyword evidence="1" id="KW-0472">Membrane</keyword>
<feature type="transmembrane region" description="Helical" evidence="1">
    <location>
        <begin position="27"/>
        <end position="47"/>
    </location>
</feature>